<name>L7FN13_ENTIV</name>
<evidence type="ECO:0000313" key="1">
    <source>
        <dbReference type="EMBL" id="ELP90238.1"/>
    </source>
</evidence>
<keyword evidence="2" id="KW-1185">Reference proteome</keyword>
<dbReference type="GeneID" id="14889220"/>
<dbReference type="AlphaFoldDB" id="L7FN13"/>
<sequence>MSKVHLEPVYIANVALYVDRYSTFETLQKVSQNCIVGLEILHINPQKLATGIDYLFRVIPNLNTLCSSIEYAKNELIEKYTNKIRWIDASGQVSDCSKIPTLFNEKINKIRILGYDLKNVNKYESLEQIIVEQLSPNDLCYLENLSTLVNLKIVVLYSMVTIDNSKQKFINVSNCLPNVKFSIVLNVSNACNIEHITKNLNFMYWDYIKAKTRIFNTEIYKTNPIKEEKVEVDCSNDIVTNSYKIYISKNGTDLKMYSSFNDKTFDKKLTSEKYQKIKIVLKGEILFEKTIMVNIHKIFKFAAKTVINGKLYECDFLKKEIGNIFTSKCANYIIRLEITTSNKVMTITLYFESTFDVINSLTSATKMTDVSINSDLSIIKKCKFK</sequence>
<proteinExistence type="predicted"/>
<dbReference type="Proteomes" id="UP000014680">
    <property type="component" value="Unassembled WGS sequence"/>
</dbReference>
<evidence type="ECO:0000313" key="2">
    <source>
        <dbReference type="Proteomes" id="UP000014680"/>
    </source>
</evidence>
<reference evidence="1 2" key="1">
    <citation type="submission" date="2012-10" db="EMBL/GenBank/DDBJ databases">
        <authorList>
            <person name="Zafar N."/>
            <person name="Inman J."/>
            <person name="Hall N."/>
            <person name="Lorenzi H."/>
            <person name="Caler E."/>
        </authorList>
    </citation>
    <scope>NUCLEOTIDE SEQUENCE [LARGE SCALE GENOMIC DNA]</scope>
    <source>
        <strain evidence="1 2">IP1</strain>
    </source>
</reference>
<feature type="non-terminal residue" evidence="1">
    <location>
        <position position="385"/>
    </location>
</feature>
<organism evidence="1 2">
    <name type="scientific">Entamoeba invadens IP1</name>
    <dbReference type="NCBI Taxonomy" id="370355"/>
    <lineage>
        <taxon>Eukaryota</taxon>
        <taxon>Amoebozoa</taxon>
        <taxon>Evosea</taxon>
        <taxon>Archamoebae</taxon>
        <taxon>Mastigamoebida</taxon>
        <taxon>Entamoebidae</taxon>
        <taxon>Entamoeba</taxon>
    </lineage>
</organism>
<dbReference type="VEuPathDB" id="AmoebaDB:EIN_100510"/>
<dbReference type="RefSeq" id="XP_004257009.1">
    <property type="nucleotide sequence ID" value="XM_004256961.1"/>
</dbReference>
<protein>
    <submittedName>
        <fullName evidence="1">Uncharacterized protein</fullName>
    </submittedName>
</protein>
<accession>L7FN13</accession>
<dbReference type="KEGG" id="eiv:EIN_100510"/>
<dbReference type="EMBL" id="KB206506">
    <property type="protein sequence ID" value="ELP90238.1"/>
    <property type="molecule type" value="Genomic_DNA"/>
</dbReference>
<gene>
    <name evidence="1" type="ORF">EIN_100510</name>
</gene>
<dbReference type="OrthoDB" id="27322at2759"/>